<evidence type="ECO:0000256" key="6">
    <source>
        <dbReference type="ARBA" id="ARBA00022989"/>
    </source>
</evidence>
<dbReference type="CDD" id="cd17324">
    <property type="entry name" value="MFS_NepI_like"/>
    <property type="match status" value="1"/>
</dbReference>
<feature type="transmembrane region" description="Helical" evidence="8">
    <location>
        <begin position="375"/>
        <end position="397"/>
    </location>
</feature>
<dbReference type="Proteomes" id="UP000295601">
    <property type="component" value="Unassembled WGS sequence"/>
</dbReference>
<evidence type="ECO:0000256" key="5">
    <source>
        <dbReference type="ARBA" id="ARBA00022692"/>
    </source>
</evidence>
<feature type="transmembrane region" description="Helical" evidence="8">
    <location>
        <begin position="350"/>
        <end position="369"/>
    </location>
</feature>
<evidence type="ECO:0000256" key="3">
    <source>
        <dbReference type="ARBA" id="ARBA00022448"/>
    </source>
</evidence>
<evidence type="ECO:0000256" key="7">
    <source>
        <dbReference type="ARBA" id="ARBA00023136"/>
    </source>
</evidence>
<feature type="transmembrane region" description="Helical" evidence="8">
    <location>
        <begin position="286"/>
        <end position="305"/>
    </location>
</feature>
<keyword evidence="4" id="KW-1003">Cell membrane</keyword>
<protein>
    <submittedName>
        <fullName evidence="10">Putative MFS family arabinose efflux permease</fullName>
    </submittedName>
</protein>
<feature type="transmembrane region" description="Helical" evidence="8">
    <location>
        <begin position="311"/>
        <end position="338"/>
    </location>
</feature>
<evidence type="ECO:0000256" key="2">
    <source>
        <dbReference type="ARBA" id="ARBA00008335"/>
    </source>
</evidence>
<reference evidence="10 11" key="1">
    <citation type="submission" date="2019-03" db="EMBL/GenBank/DDBJ databases">
        <title>Genomic analyses of the natural microbiome of Caenorhabditis elegans.</title>
        <authorList>
            <person name="Samuel B."/>
        </authorList>
    </citation>
    <scope>NUCLEOTIDE SEQUENCE [LARGE SCALE GENOMIC DNA]</scope>
    <source>
        <strain evidence="10 11">JUb18</strain>
    </source>
</reference>
<dbReference type="GO" id="GO:0022857">
    <property type="term" value="F:transmembrane transporter activity"/>
    <property type="evidence" value="ECO:0007669"/>
    <property type="project" value="InterPro"/>
</dbReference>
<dbReference type="InterPro" id="IPR020846">
    <property type="entry name" value="MFS_dom"/>
</dbReference>
<dbReference type="Gene3D" id="1.20.1250.20">
    <property type="entry name" value="MFS general substrate transporter like domains"/>
    <property type="match status" value="1"/>
</dbReference>
<evidence type="ECO:0000313" key="11">
    <source>
        <dbReference type="Proteomes" id="UP000295601"/>
    </source>
</evidence>
<sequence>MAAAEQAAAEEDPRAAPGSQLYRRSLLALFCAGLATFAQMYSPQGVLPELAADFGIAASTSSWAIGATTIGIALGVLPWARVSDHVGRVAAMRSALGAALVVGLLAPFAPNFELLIAARFAEGIALAGLPAIAVTAIAETVQPRALGAAVGTYVAGTTLGGLVGRIVAAGLGEPFGWRWGMAAVAVLAGIATMIFMVRIPRTVVPAGSGLPILRATLANLRRPGVIVLVVQAFLLMGGFVAVYNYLAFRLQDAPFDLSLAQVSWIFLAYLAGAVTSRTVWRVTRVVPPTAVLLGCIALMLGGLGLTLVPQLLAVIVGLVVFTGCFFAAHTVASGLIAGRAGEGRSLAPPLYNLGYYAGSSVLGWVGGVAYGAGGWAGTVAVVAAAAFLAAIVAFGYAKTQGGISATDRS</sequence>
<feature type="transmembrane region" description="Helical" evidence="8">
    <location>
        <begin position="21"/>
        <end position="42"/>
    </location>
</feature>
<evidence type="ECO:0000256" key="8">
    <source>
        <dbReference type="SAM" id="Phobius"/>
    </source>
</evidence>
<comment type="subcellular location">
    <subcellularLocation>
        <location evidence="1">Cell membrane</location>
        <topology evidence="1">Multi-pass membrane protein</topology>
    </subcellularLocation>
</comment>
<keyword evidence="3" id="KW-0813">Transport</keyword>
<keyword evidence="7 8" id="KW-0472">Membrane</keyword>
<dbReference type="PANTHER" id="PTHR43271:SF1">
    <property type="entry name" value="INNER MEMBRANE TRANSPORT PROTEIN YNFM"/>
    <property type="match status" value="1"/>
</dbReference>
<dbReference type="EMBL" id="SNYA01000006">
    <property type="protein sequence ID" value="TDP90994.1"/>
    <property type="molecule type" value="Genomic_DNA"/>
</dbReference>
<keyword evidence="6 8" id="KW-1133">Transmembrane helix</keyword>
<accession>A0A4R6RW29</accession>
<dbReference type="InterPro" id="IPR036259">
    <property type="entry name" value="MFS_trans_sf"/>
</dbReference>
<evidence type="ECO:0000259" key="9">
    <source>
        <dbReference type="PROSITE" id="PS50850"/>
    </source>
</evidence>
<feature type="transmembrane region" description="Helical" evidence="8">
    <location>
        <begin position="224"/>
        <end position="246"/>
    </location>
</feature>
<evidence type="ECO:0000313" key="10">
    <source>
        <dbReference type="EMBL" id="TDP90994.1"/>
    </source>
</evidence>
<feature type="transmembrane region" description="Helical" evidence="8">
    <location>
        <begin position="116"/>
        <end position="138"/>
    </location>
</feature>
<organism evidence="10 11">
    <name type="scientific">Leucobacter luti</name>
    <dbReference type="NCBI Taxonomy" id="340320"/>
    <lineage>
        <taxon>Bacteria</taxon>
        <taxon>Bacillati</taxon>
        <taxon>Actinomycetota</taxon>
        <taxon>Actinomycetes</taxon>
        <taxon>Micrococcales</taxon>
        <taxon>Microbacteriaceae</taxon>
        <taxon>Leucobacter</taxon>
    </lineage>
</organism>
<proteinExistence type="inferred from homology"/>
<dbReference type="Pfam" id="PF07690">
    <property type="entry name" value="MFS_1"/>
    <property type="match status" value="1"/>
</dbReference>
<feature type="transmembrane region" description="Helical" evidence="8">
    <location>
        <begin position="258"/>
        <end position="274"/>
    </location>
</feature>
<dbReference type="AlphaFoldDB" id="A0A4R6RW29"/>
<keyword evidence="5 8" id="KW-0812">Transmembrane</keyword>
<dbReference type="OrthoDB" id="63984at2"/>
<dbReference type="InterPro" id="IPR011701">
    <property type="entry name" value="MFS"/>
</dbReference>
<dbReference type="GO" id="GO:0005886">
    <property type="term" value="C:plasma membrane"/>
    <property type="evidence" value="ECO:0007669"/>
    <property type="project" value="UniProtKB-SubCell"/>
</dbReference>
<dbReference type="RefSeq" id="WP_133617333.1">
    <property type="nucleotide sequence ID" value="NZ_SNYA01000006.1"/>
</dbReference>
<evidence type="ECO:0000256" key="4">
    <source>
        <dbReference type="ARBA" id="ARBA00022475"/>
    </source>
</evidence>
<dbReference type="SUPFAM" id="SSF103473">
    <property type="entry name" value="MFS general substrate transporter"/>
    <property type="match status" value="1"/>
</dbReference>
<keyword evidence="11" id="KW-1185">Reference proteome</keyword>
<dbReference type="PROSITE" id="PS50850">
    <property type="entry name" value="MFS"/>
    <property type="match status" value="1"/>
</dbReference>
<feature type="transmembrane region" description="Helical" evidence="8">
    <location>
        <begin position="54"/>
        <end position="77"/>
    </location>
</feature>
<feature type="transmembrane region" description="Helical" evidence="8">
    <location>
        <begin position="150"/>
        <end position="171"/>
    </location>
</feature>
<feature type="transmembrane region" description="Helical" evidence="8">
    <location>
        <begin position="89"/>
        <end position="110"/>
    </location>
</feature>
<evidence type="ECO:0000256" key="1">
    <source>
        <dbReference type="ARBA" id="ARBA00004651"/>
    </source>
</evidence>
<dbReference type="PANTHER" id="PTHR43271">
    <property type="entry name" value="BLL2771 PROTEIN"/>
    <property type="match status" value="1"/>
</dbReference>
<name>A0A4R6RW29_9MICO</name>
<comment type="similarity">
    <text evidence="2">Belongs to the major facilitator superfamily.</text>
</comment>
<feature type="transmembrane region" description="Helical" evidence="8">
    <location>
        <begin position="177"/>
        <end position="197"/>
    </location>
</feature>
<feature type="domain" description="Major facilitator superfamily (MFS) profile" evidence="9">
    <location>
        <begin position="21"/>
        <end position="401"/>
    </location>
</feature>
<comment type="caution">
    <text evidence="10">The sequence shown here is derived from an EMBL/GenBank/DDBJ whole genome shotgun (WGS) entry which is preliminary data.</text>
</comment>
<gene>
    <name evidence="10" type="ORF">EDF62_2651</name>
</gene>